<dbReference type="OrthoDB" id="7434275at2759"/>
<reference evidence="2" key="1">
    <citation type="submission" date="2022-03" db="EMBL/GenBank/DDBJ databases">
        <authorList>
            <person name="Lindestad O."/>
        </authorList>
    </citation>
    <scope>NUCLEOTIDE SEQUENCE</scope>
</reference>
<evidence type="ECO:0000259" key="1">
    <source>
        <dbReference type="Pfam" id="PF14529"/>
    </source>
</evidence>
<dbReference type="EMBL" id="CAKXAJ010024821">
    <property type="protein sequence ID" value="CAH2230671.1"/>
    <property type="molecule type" value="Genomic_DNA"/>
</dbReference>
<sequence>MPNNEVWAIVQVYAPTENYKDEEMVEFYDTLQTALVNYNNLIVMGDFNAQIGKVQTGEERVFGHFSYGKRSKHGIKLVEFAMEHDLRFVNSIFKRKPHQKWTWNSPGDKYFNEIDYIITNKSYYIISLDIIQNLNFNTDHRMIRCKLNLDCKIKKVRKRLMASTNRNLKNVLTVTNDNGKNLEETFLSAVTEMSDVQTQYNKLVKQIQNAAKVTGNMKPEKPLQTSKHTYQLLTKRKAMYKLKRTRKIKEEITRISKEINKSIYADKKLHRKKIYEQFIEKSGAIRKANKVLRTKTVWATNINNRKGKPLIKRPDMGSNQLL</sequence>
<dbReference type="Gene3D" id="3.60.10.10">
    <property type="entry name" value="Endonuclease/exonuclease/phosphatase"/>
    <property type="match status" value="1"/>
</dbReference>
<dbReference type="Proteomes" id="UP000838756">
    <property type="component" value="Unassembled WGS sequence"/>
</dbReference>
<name>A0A8S4R4T1_9NEOP</name>
<dbReference type="PANTHER" id="PTHR23227:SF67">
    <property type="entry name" value="CRANIOFACIAL DEVELOPMENT PROTEIN 2-LIKE"/>
    <property type="match status" value="1"/>
</dbReference>
<accession>A0A8S4R4T1</accession>
<dbReference type="AlphaFoldDB" id="A0A8S4R4T1"/>
<dbReference type="GO" id="GO:0003824">
    <property type="term" value="F:catalytic activity"/>
    <property type="evidence" value="ECO:0007669"/>
    <property type="project" value="InterPro"/>
</dbReference>
<organism evidence="2 3">
    <name type="scientific">Pararge aegeria aegeria</name>
    <dbReference type="NCBI Taxonomy" id="348720"/>
    <lineage>
        <taxon>Eukaryota</taxon>
        <taxon>Metazoa</taxon>
        <taxon>Ecdysozoa</taxon>
        <taxon>Arthropoda</taxon>
        <taxon>Hexapoda</taxon>
        <taxon>Insecta</taxon>
        <taxon>Pterygota</taxon>
        <taxon>Neoptera</taxon>
        <taxon>Endopterygota</taxon>
        <taxon>Lepidoptera</taxon>
        <taxon>Glossata</taxon>
        <taxon>Ditrysia</taxon>
        <taxon>Papilionoidea</taxon>
        <taxon>Nymphalidae</taxon>
        <taxon>Satyrinae</taxon>
        <taxon>Satyrini</taxon>
        <taxon>Parargina</taxon>
        <taxon>Pararge</taxon>
    </lineage>
</organism>
<dbReference type="InterPro" id="IPR027124">
    <property type="entry name" value="Swc5/CFDP1/2"/>
</dbReference>
<evidence type="ECO:0000313" key="2">
    <source>
        <dbReference type="EMBL" id="CAH2230671.1"/>
    </source>
</evidence>
<gene>
    <name evidence="2" type="primary">jg4223</name>
    <name evidence="2" type="ORF">PAEG_LOCUS9858</name>
</gene>
<proteinExistence type="predicted"/>
<feature type="domain" description="Endonuclease/exonuclease/phosphatase" evidence="1">
    <location>
        <begin position="9"/>
        <end position="143"/>
    </location>
</feature>
<dbReference type="SUPFAM" id="SSF56219">
    <property type="entry name" value="DNase I-like"/>
    <property type="match status" value="1"/>
</dbReference>
<dbReference type="InterPro" id="IPR005135">
    <property type="entry name" value="Endo/exonuclease/phosphatase"/>
</dbReference>
<keyword evidence="3" id="KW-1185">Reference proteome</keyword>
<protein>
    <submittedName>
        <fullName evidence="2">Jg4223 protein</fullName>
    </submittedName>
</protein>
<dbReference type="InterPro" id="IPR036691">
    <property type="entry name" value="Endo/exonu/phosph_ase_sf"/>
</dbReference>
<dbReference type="Pfam" id="PF14529">
    <property type="entry name" value="Exo_endo_phos_2"/>
    <property type="match status" value="1"/>
</dbReference>
<evidence type="ECO:0000313" key="3">
    <source>
        <dbReference type="Proteomes" id="UP000838756"/>
    </source>
</evidence>
<dbReference type="PANTHER" id="PTHR23227">
    <property type="entry name" value="BUCENTAUR RELATED"/>
    <property type="match status" value="1"/>
</dbReference>
<comment type="caution">
    <text evidence="2">The sequence shown here is derived from an EMBL/GenBank/DDBJ whole genome shotgun (WGS) entry which is preliminary data.</text>
</comment>